<proteinExistence type="predicted"/>
<reference evidence="1" key="2">
    <citation type="journal article" date="2015" name="Fish Shellfish Immunol.">
        <title>Early steps in the European eel (Anguilla anguilla)-Vibrio vulnificus interaction in the gills: Role of the RtxA13 toxin.</title>
        <authorList>
            <person name="Callol A."/>
            <person name="Pajuelo D."/>
            <person name="Ebbesson L."/>
            <person name="Teles M."/>
            <person name="MacKenzie S."/>
            <person name="Amaro C."/>
        </authorList>
    </citation>
    <scope>NUCLEOTIDE SEQUENCE</scope>
</reference>
<reference evidence="1" key="1">
    <citation type="submission" date="2014-11" db="EMBL/GenBank/DDBJ databases">
        <authorList>
            <person name="Amaro Gonzalez C."/>
        </authorList>
    </citation>
    <scope>NUCLEOTIDE SEQUENCE</scope>
</reference>
<dbReference type="AlphaFoldDB" id="A0A0E9UIS2"/>
<accession>A0A0E9UIS2</accession>
<protein>
    <submittedName>
        <fullName evidence="1">Uncharacterized protein</fullName>
    </submittedName>
</protein>
<evidence type="ECO:0000313" key="1">
    <source>
        <dbReference type="EMBL" id="JAH65170.1"/>
    </source>
</evidence>
<organism evidence="1">
    <name type="scientific">Anguilla anguilla</name>
    <name type="common">European freshwater eel</name>
    <name type="synonym">Muraena anguilla</name>
    <dbReference type="NCBI Taxonomy" id="7936"/>
    <lineage>
        <taxon>Eukaryota</taxon>
        <taxon>Metazoa</taxon>
        <taxon>Chordata</taxon>
        <taxon>Craniata</taxon>
        <taxon>Vertebrata</taxon>
        <taxon>Euteleostomi</taxon>
        <taxon>Actinopterygii</taxon>
        <taxon>Neopterygii</taxon>
        <taxon>Teleostei</taxon>
        <taxon>Anguilliformes</taxon>
        <taxon>Anguillidae</taxon>
        <taxon>Anguilla</taxon>
    </lineage>
</organism>
<dbReference type="EMBL" id="GBXM01043407">
    <property type="protein sequence ID" value="JAH65170.1"/>
    <property type="molecule type" value="Transcribed_RNA"/>
</dbReference>
<sequence length="33" mass="4070">MIQAEKQCRDREEHICMLSRWPWLCELKVHKGD</sequence>
<name>A0A0E9UIS2_ANGAN</name>